<reference evidence="1" key="2">
    <citation type="journal article" date="2023" name="Science">
        <title>Genomic signatures of disease resistance in endangered staghorn corals.</title>
        <authorList>
            <person name="Vollmer S.V."/>
            <person name="Selwyn J.D."/>
            <person name="Despard B.A."/>
            <person name="Roesel C.L."/>
        </authorList>
    </citation>
    <scope>NUCLEOTIDE SEQUENCE</scope>
    <source>
        <strain evidence="1">K2</strain>
    </source>
</reference>
<keyword evidence="2" id="KW-1185">Reference proteome</keyword>
<dbReference type="Proteomes" id="UP001249851">
    <property type="component" value="Unassembled WGS sequence"/>
</dbReference>
<protein>
    <submittedName>
        <fullName evidence="1">Uncharacterized protein</fullName>
    </submittedName>
</protein>
<name>A0AAD9QF14_ACRCE</name>
<accession>A0AAD9QF14</accession>
<organism evidence="1 2">
    <name type="scientific">Acropora cervicornis</name>
    <name type="common">Staghorn coral</name>
    <dbReference type="NCBI Taxonomy" id="6130"/>
    <lineage>
        <taxon>Eukaryota</taxon>
        <taxon>Metazoa</taxon>
        <taxon>Cnidaria</taxon>
        <taxon>Anthozoa</taxon>
        <taxon>Hexacorallia</taxon>
        <taxon>Scleractinia</taxon>
        <taxon>Astrocoeniina</taxon>
        <taxon>Acroporidae</taxon>
        <taxon>Acropora</taxon>
    </lineage>
</organism>
<proteinExistence type="predicted"/>
<dbReference type="AlphaFoldDB" id="A0AAD9QF14"/>
<comment type="caution">
    <text evidence="1">The sequence shown here is derived from an EMBL/GenBank/DDBJ whole genome shotgun (WGS) entry which is preliminary data.</text>
</comment>
<evidence type="ECO:0000313" key="2">
    <source>
        <dbReference type="Proteomes" id="UP001249851"/>
    </source>
</evidence>
<sequence>MNIKTIFGLNCIPAFATLVKDKAAFFNVYSYLPSKHSQWTNNRTSEKASVVLHSCGAGVE</sequence>
<reference evidence="1" key="1">
    <citation type="journal article" date="2023" name="G3 (Bethesda)">
        <title>Whole genome assembly and annotation of the endangered Caribbean coral Acropora cervicornis.</title>
        <authorList>
            <person name="Selwyn J.D."/>
            <person name="Vollmer S.V."/>
        </authorList>
    </citation>
    <scope>NUCLEOTIDE SEQUENCE</scope>
    <source>
        <strain evidence="1">K2</strain>
    </source>
</reference>
<evidence type="ECO:0000313" key="1">
    <source>
        <dbReference type="EMBL" id="KAK2560077.1"/>
    </source>
</evidence>
<dbReference type="EMBL" id="JARQWQ010000037">
    <property type="protein sequence ID" value="KAK2560077.1"/>
    <property type="molecule type" value="Genomic_DNA"/>
</dbReference>
<gene>
    <name evidence="1" type="ORF">P5673_017032</name>
</gene>